<feature type="transmembrane region" description="Helical" evidence="1">
    <location>
        <begin position="83"/>
        <end position="102"/>
    </location>
</feature>
<keyword evidence="1" id="KW-0472">Membrane</keyword>
<keyword evidence="1" id="KW-0812">Transmembrane</keyword>
<protein>
    <submittedName>
        <fullName evidence="2">Uncharacterized protein</fullName>
    </submittedName>
</protein>
<sequence length="116" mass="12962">MGDSQVMLRILGFIVLLSCLVPLWNYHVLVKEVGNDKNKDGLLKDEIRVGVAYTIVILMAAGPFLIFWPGFQVLINFVLSPQGRLVTVLLIPLGMIFALLLGRLQRKRSRSKASAR</sequence>
<name>A0A239PX03_9RHOB</name>
<evidence type="ECO:0000256" key="1">
    <source>
        <dbReference type="SAM" id="Phobius"/>
    </source>
</evidence>
<keyword evidence="1" id="KW-1133">Transmembrane helix</keyword>
<dbReference type="EMBL" id="FZQB01000007">
    <property type="protein sequence ID" value="SNT74466.1"/>
    <property type="molecule type" value="Genomic_DNA"/>
</dbReference>
<proteinExistence type="predicted"/>
<evidence type="ECO:0000313" key="2">
    <source>
        <dbReference type="EMBL" id="SNT74466.1"/>
    </source>
</evidence>
<accession>A0A239PX03</accession>
<keyword evidence="3" id="KW-1185">Reference proteome</keyword>
<dbReference type="AlphaFoldDB" id="A0A239PX03"/>
<gene>
    <name evidence="2" type="ORF">SAMN05444959_107183</name>
</gene>
<feature type="transmembrane region" description="Helical" evidence="1">
    <location>
        <begin position="6"/>
        <end position="29"/>
    </location>
</feature>
<feature type="transmembrane region" description="Helical" evidence="1">
    <location>
        <begin position="50"/>
        <end position="71"/>
    </location>
</feature>
<evidence type="ECO:0000313" key="3">
    <source>
        <dbReference type="Proteomes" id="UP000198307"/>
    </source>
</evidence>
<reference evidence="2 3" key="1">
    <citation type="submission" date="2017-07" db="EMBL/GenBank/DDBJ databases">
        <authorList>
            <person name="Sun Z.S."/>
            <person name="Albrecht U."/>
            <person name="Echele G."/>
            <person name="Lee C.C."/>
        </authorList>
    </citation>
    <scope>NUCLEOTIDE SEQUENCE [LARGE SCALE GENOMIC DNA]</scope>
    <source>
        <strain evidence="2 3">DSM 14827</strain>
    </source>
</reference>
<organism evidence="2 3">
    <name type="scientific">Paracoccus seriniphilus</name>
    <dbReference type="NCBI Taxonomy" id="184748"/>
    <lineage>
        <taxon>Bacteria</taxon>
        <taxon>Pseudomonadati</taxon>
        <taxon>Pseudomonadota</taxon>
        <taxon>Alphaproteobacteria</taxon>
        <taxon>Rhodobacterales</taxon>
        <taxon>Paracoccaceae</taxon>
        <taxon>Paracoccus</taxon>
    </lineage>
</organism>
<dbReference type="Proteomes" id="UP000198307">
    <property type="component" value="Unassembled WGS sequence"/>
</dbReference>